<organism evidence="1 2">
    <name type="scientific">Phaseolus angularis</name>
    <name type="common">Azuki bean</name>
    <name type="synonym">Vigna angularis</name>
    <dbReference type="NCBI Taxonomy" id="3914"/>
    <lineage>
        <taxon>Eukaryota</taxon>
        <taxon>Viridiplantae</taxon>
        <taxon>Streptophyta</taxon>
        <taxon>Embryophyta</taxon>
        <taxon>Tracheophyta</taxon>
        <taxon>Spermatophyta</taxon>
        <taxon>Magnoliopsida</taxon>
        <taxon>eudicotyledons</taxon>
        <taxon>Gunneridae</taxon>
        <taxon>Pentapetalae</taxon>
        <taxon>rosids</taxon>
        <taxon>fabids</taxon>
        <taxon>Fabales</taxon>
        <taxon>Fabaceae</taxon>
        <taxon>Papilionoideae</taxon>
        <taxon>50 kb inversion clade</taxon>
        <taxon>NPAAA clade</taxon>
        <taxon>indigoferoid/millettioid clade</taxon>
        <taxon>Phaseoleae</taxon>
        <taxon>Vigna</taxon>
    </lineage>
</organism>
<dbReference type="AlphaFoldDB" id="A0A8T0JU34"/>
<evidence type="ECO:0000313" key="1">
    <source>
        <dbReference type="EMBL" id="KAG2384024.1"/>
    </source>
</evidence>
<reference evidence="1 2" key="1">
    <citation type="submission" date="2020-05" db="EMBL/GenBank/DDBJ databases">
        <title>Vigna angularis (adzuki bean) Var. LongXiaoDou No. 4 denovo assembly.</title>
        <authorList>
            <person name="Xiang H."/>
        </authorList>
    </citation>
    <scope>NUCLEOTIDE SEQUENCE [LARGE SCALE GENOMIC DNA]</scope>
    <source>
        <tissue evidence="1">Leaf</tissue>
    </source>
</reference>
<accession>A0A8T0JU34</accession>
<comment type="caution">
    <text evidence="1">The sequence shown here is derived from an EMBL/GenBank/DDBJ whole genome shotgun (WGS) entry which is preliminary data.</text>
</comment>
<dbReference type="Proteomes" id="UP000743370">
    <property type="component" value="Unassembled WGS sequence"/>
</dbReference>
<name>A0A8T0JU34_PHAAN</name>
<dbReference type="EMBL" id="JABFOF010000008">
    <property type="protein sequence ID" value="KAG2384024.1"/>
    <property type="molecule type" value="Genomic_DNA"/>
</dbReference>
<gene>
    <name evidence="1" type="ORF">HKW66_Vig0152130</name>
</gene>
<sequence length="215" mass="25391">MADQPKEVITIEEVFSNARKASTLPSPMDKGIKIYMEHWIDLKELRICDTHLCEIHHFFECDSLILPELIYQFWTNMELRGKEEIISKVLGQEVTINIEIIAKATECPRVDNSFYDYWDLVYKKESKVEKLLYGKNFKPKYVGIELIYKDLTSHAKILQHVCSSTFLHKNSARDHIIKLSRFAIYHMMTVRSHKFNTRNLKQMKLEVKKLNKVPL</sequence>
<proteinExistence type="predicted"/>
<protein>
    <submittedName>
        <fullName evidence="1">Uncharacterized protein</fullName>
    </submittedName>
</protein>
<evidence type="ECO:0000313" key="2">
    <source>
        <dbReference type="Proteomes" id="UP000743370"/>
    </source>
</evidence>